<accession>W9VLA9</accession>
<dbReference type="Pfam" id="PF08668">
    <property type="entry name" value="HDOD"/>
    <property type="match status" value="1"/>
</dbReference>
<comment type="caution">
    <text evidence="2">The sequence shown here is derived from an EMBL/GenBank/DDBJ whole genome shotgun (WGS) entry which is preliminary data.</text>
</comment>
<reference evidence="2 3" key="1">
    <citation type="submission" date="2012-11" db="EMBL/GenBank/DDBJ databases">
        <title>Genome assembly of Thiorhodococcus sp. AK35.</title>
        <authorList>
            <person name="Nupur N."/>
            <person name="Khatri I."/>
            <person name="Subramanian S."/>
            <person name="Pinnaka A."/>
        </authorList>
    </citation>
    <scope>NUCLEOTIDE SEQUENCE [LARGE SCALE GENOMIC DNA]</scope>
    <source>
        <strain evidence="2 3">AK35</strain>
    </source>
</reference>
<keyword evidence="3" id="KW-1185">Reference proteome</keyword>
<dbReference type="PROSITE" id="PS51833">
    <property type="entry name" value="HDOD"/>
    <property type="match status" value="1"/>
</dbReference>
<dbReference type="InterPro" id="IPR018490">
    <property type="entry name" value="cNMP-bd_dom_sf"/>
</dbReference>
<dbReference type="Proteomes" id="UP000019460">
    <property type="component" value="Unassembled WGS sequence"/>
</dbReference>
<dbReference type="AlphaFoldDB" id="W9VLA9"/>
<evidence type="ECO:0000313" key="3">
    <source>
        <dbReference type="Proteomes" id="UP000019460"/>
    </source>
</evidence>
<dbReference type="Gene3D" id="1.10.3210.10">
    <property type="entry name" value="Hypothetical protein af1432"/>
    <property type="match status" value="1"/>
</dbReference>
<dbReference type="eggNOG" id="COG1639">
    <property type="taxonomic scope" value="Bacteria"/>
</dbReference>
<evidence type="ECO:0000313" key="2">
    <source>
        <dbReference type="EMBL" id="EXJ16857.1"/>
    </source>
</evidence>
<evidence type="ECO:0000259" key="1">
    <source>
        <dbReference type="PROSITE" id="PS51833"/>
    </source>
</evidence>
<dbReference type="OrthoDB" id="598113at2"/>
<proteinExistence type="predicted"/>
<dbReference type="SUPFAM" id="SSF109604">
    <property type="entry name" value="HD-domain/PDEase-like"/>
    <property type="match status" value="1"/>
</dbReference>
<dbReference type="SUPFAM" id="SSF51206">
    <property type="entry name" value="cAMP-binding domain-like"/>
    <property type="match status" value="1"/>
</dbReference>
<dbReference type="InterPro" id="IPR013976">
    <property type="entry name" value="HDOD"/>
</dbReference>
<gene>
    <name evidence="2" type="ORF">D779_2468</name>
</gene>
<dbReference type="PANTHER" id="PTHR33525">
    <property type="match status" value="1"/>
</dbReference>
<protein>
    <recommendedName>
        <fullName evidence="1">HDOD domain-containing protein</fullName>
    </recommendedName>
</protein>
<dbReference type="PANTHER" id="PTHR33525:SF3">
    <property type="entry name" value="RIBONUCLEASE Y"/>
    <property type="match status" value="1"/>
</dbReference>
<feature type="domain" description="HDOD" evidence="1">
    <location>
        <begin position="147"/>
        <end position="333"/>
    </location>
</feature>
<dbReference type="PATRIC" id="fig|1249627.3.peg.423"/>
<name>W9VLA9_9GAMM</name>
<dbReference type="InterPro" id="IPR052340">
    <property type="entry name" value="RNase_Y/CdgJ"/>
</dbReference>
<dbReference type="EMBL" id="AONC01000004">
    <property type="protein sequence ID" value="EXJ16857.1"/>
    <property type="molecule type" value="Genomic_DNA"/>
</dbReference>
<sequence>MPQTSGVLSLLSQIELTQDLSEEILGELAGQCWLGELGAKKRIRSGDVRAHRLFLVDGNMVRMYDGVTERLQSFQELSDPIDLFPEARQESDCVITETPCKLLRIPVAALDAALSKSTEVDDIDLDPTEAAFLAELYQLITANRLELPARPEVALKIQELTSDPESGIDELTEIIQHDGTIAGALLHATNSPLFRAAKEILSVRDAVVRLGYRNTRMLTTNLALRQAFKAKHAVTRESMKQVWTDSVLCSAYSYLISDVLKVQHRERALLAGLVAGIGAVPIIQFIEMRDDDPRPAMIESLIEKLSSITGVLVINYWGLGDDLVRVAEESSNWGYASDEPDYASIALVAKWAMLQSEGRPHPDAAEVPAFGALGLAPPAPGEPIAALADCEETLESLKSMFNL</sequence>
<dbReference type="RefSeq" id="WP_043748674.1">
    <property type="nucleotide sequence ID" value="NZ_AONC01000004.1"/>
</dbReference>
<dbReference type="STRING" id="1249627.D779_2468"/>
<organism evidence="2 3">
    <name type="scientific">Imhoffiella purpurea</name>
    <dbReference type="NCBI Taxonomy" id="1249627"/>
    <lineage>
        <taxon>Bacteria</taxon>
        <taxon>Pseudomonadati</taxon>
        <taxon>Pseudomonadota</taxon>
        <taxon>Gammaproteobacteria</taxon>
        <taxon>Chromatiales</taxon>
        <taxon>Chromatiaceae</taxon>
        <taxon>Imhoffiella</taxon>
    </lineage>
</organism>